<evidence type="ECO:0000256" key="2">
    <source>
        <dbReference type="ARBA" id="ARBA00006703"/>
    </source>
</evidence>
<dbReference type="NCBIfam" id="TIGR00468">
    <property type="entry name" value="pheS"/>
    <property type="match status" value="1"/>
</dbReference>
<organism evidence="13 14">
    <name type="scientific">Methanobacterium paludis (strain DSM 25820 / JCM 18151 / SWAN1)</name>
    <dbReference type="NCBI Taxonomy" id="868131"/>
    <lineage>
        <taxon>Archaea</taxon>
        <taxon>Methanobacteriati</taxon>
        <taxon>Methanobacteriota</taxon>
        <taxon>Methanomada group</taxon>
        <taxon>Methanobacteria</taxon>
        <taxon>Methanobacteriales</taxon>
        <taxon>Methanobacteriaceae</taxon>
        <taxon>Methanobacterium</taxon>
    </lineage>
</organism>
<dbReference type="PANTHER" id="PTHR11538:SF40">
    <property type="entry name" value="PHENYLALANINE--TRNA LIGASE ALPHA SUBUNIT"/>
    <property type="match status" value="1"/>
</dbReference>
<accession>F6D496</accession>
<comment type="catalytic activity">
    <reaction evidence="11">
        <text>tRNA(Phe) + L-phenylalanine + ATP = L-phenylalanyl-tRNA(Phe) + AMP + diphosphate + H(+)</text>
        <dbReference type="Rhea" id="RHEA:19413"/>
        <dbReference type="Rhea" id="RHEA-COMP:9668"/>
        <dbReference type="Rhea" id="RHEA-COMP:9699"/>
        <dbReference type="ChEBI" id="CHEBI:15378"/>
        <dbReference type="ChEBI" id="CHEBI:30616"/>
        <dbReference type="ChEBI" id="CHEBI:33019"/>
        <dbReference type="ChEBI" id="CHEBI:58095"/>
        <dbReference type="ChEBI" id="CHEBI:78442"/>
        <dbReference type="ChEBI" id="CHEBI:78531"/>
        <dbReference type="ChEBI" id="CHEBI:456215"/>
        <dbReference type="EC" id="6.1.1.20"/>
    </reaction>
</comment>
<evidence type="ECO:0000256" key="7">
    <source>
        <dbReference type="ARBA" id="ARBA00022840"/>
    </source>
</evidence>
<evidence type="ECO:0000256" key="11">
    <source>
        <dbReference type="HAMAP-Rule" id="MF_00282"/>
    </source>
</evidence>
<dbReference type="HOGENOM" id="CLU_025086_2_2_2"/>
<dbReference type="Gene3D" id="1.10.10.2330">
    <property type="match status" value="1"/>
</dbReference>
<comment type="cofactor">
    <cofactor evidence="11">
        <name>Mg(2+)</name>
        <dbReference type="ChEBI" id="CHEBI:18420"/>
    </cofactor>
    <text evidence="11">Binds 2 magnesium ions per tetramer.</text>
</comment>
<comment type="caution">
    <text evidence="11">Lacks conserved residue(s) required for the propagation of feature annotation.</text>
</comment>
<dbReference type="InterPro" id="IPR022917">
    <property type="entry name" value="Phe_tRNA_ligase_alpha_bac/arc"/>
</dbReference>
<dbReference type="STRING" id="868131.MSWAN_1074"/>
<keyword evidence="14" id="KW-1185">Reference proteome</keyword>
<evidence type="ECO:0000256" key="1">
    <source>
        <dbReference type="ARBA" id="ARBA00004496"/>
    </source>
</evidence>
<evidence type="ECO:0000259" key="12">
    <source>
        <dbReference type="PROSITE" id="PS50862"/>
    </source>
</evidence>
<dbReference type="InterPro" id="IPR002319">
    <property type="entry name" value="Phenylalanyl-tRNA_Synthase"/>
</dbReference>
<dbReference type="Gene3D" id="1.10.10.2320">
    <property type="match status" value="1"/>
</dbReference>
<sequence length="514" mass="58765">MQLQKIINELHIYEKKILKVLEASDGEVSPEDVCEAQDMNIKSVMSSAGSLASKDIIEVQKDVEEFVDLTDIGREYAADGLPEKRMLKALNEYETIHMKDMAQKSGVDPAEVKIAIGWLLKKHWATIDKGNIIITEEGRNAVSLEDNDEVLLKLILERGQLPIEDLSQDLKTSFKNLKKRKNIIKINKKTTHTLKITGKGKELLDIGIELKEEATQLTHEQLKTGSWKSLHYRGYDINAEHPETFPGKIHPLQTIIDEIRGIFLNMGFTEASGNILESAFWNFDCLFQPQDHAAREMQDTFYVKNPQNAKLPSDELVRRVSRVHENGGDTGSEGWQYPWNIDVARQSVLRTHTTCVSARYLAENKPPLKMFSIGRVFRRETINYKHLPEFHQVEGIVAGEDINFKNLLGILKEFYRKLGFKVRFRPAYFPYTYLSTECEIYLPEKKSWIELGGSGMFRPEVLEPLGIETPALAFGLGIERLAMIRYGISDIRMLYKSDIGWLRRLPVVQGVKLD</sequence>
<dbReference type="FunFam" id="3.30.930.10:FF:000095">
    <property type="entry name" value="Phenylalanine--tRNA ligase alpha subunit"/>
    <property type="match status" value="1"/>
</dbReference>
<evidence type="ECO:0000256" key="9">
    <source>
        <dbReference type="ARBA" id="ARBA00022917"/>
    </source>
</evidence>
<dbReference type="GO" id="GO:0000049">
    <property type="term" value="F:tRNA binding"/>
    <property type="evidence" value="ECO:0007669"/>
    <property type="project" value="InterPro"/>
</dbReference>
<evidence type="ECO:0000256" key="4">
    <source>
        <dbReference type="ARBA" id="ARBA00022598"/>
    </source>
</evidence>
<evidence type="ECO:0000256" key="5">
    <source>
        <dbReference type="ARBA" id="ARBA00022723"/>
    </source>
</evidence>
<dbReference type="NCBIfam" id="NF003210">
    <property type="entry name" value="PRK04172.1"/>
    <property type="match status" value="1"/>
</dbReference>
<evidence type="ECO:0000313" key="13">
    <source>
        <dbReference type="EMBL" id="AEG18095.1"/>
    </source>
</evidence>
<dbReference type="InterPro" id="IPR004529">
    <property type="entry name" value="Phe-tRNA-synth_IIc_asu"/>
</dbReference>
<feature type="binding site" evidence="11">
    <location>
        <position position="431"/>
    </location>
    <ligand>
        <name>L-phenylalanine</name>
        <dbReference type="ChEBI" id="CHEBI:58095"/>
    </ligand>
</feature>
<dbReference type="GO" id="GO:0006432">
    <property type="term" value="P:phenylalanyl-tRNA aminoacylation"/>
    <property type="evidence" value="ECO:0007669"/>
    <property type="project" value="UniProtKB-UniRule"/>
</dbReference>
<evidence type="ECO:0000256" key="3">
    <source>
        <dbReference type="ARBA" id="ARBA00022490"/>
    </source>
</evidence>
<dbReference type="InterPro" id="IPR006195">
    <property type="entry name" value="aa-tRNA-synth_II"/>
</dbReference>
<dbReference type="RefSeq" id="WP_013825597.1">
    <property type="nucleotide sequence ID" value="NC_015574.1"/>
</dbReference>
<name>F6D496_METPW</name>
<feature type="binding site" evidence="11">
    <location>
        <position position="457"/>
    </location>
    <ligand>
        <name>L-phenylalanine</name>
        <dbReference type="ChEBI" id="CHEBI:58095"/>
    </ligand>
</feature>
<dbReference type="Pfam" id="PF01409">
    <property type="entry name" value="tRNA-synt_2d"/>
    <property type="match status" value="1"/>
</dbReference>
<protein>
    <recommendedName>
        <fullName evidence="11">Phenylalanine--tRNA ligase alpha subunit</fullName>
        <ecNumber evidence="11">6.1.1.20</ecNumber>
    </recommendedName>
    <alternativeName>
        <fullName evidence="11">Phenylalanyl-tRNA synthetase alpha subunit</fullName>
        <shortName evidence="11">PheRS</shortName>
    </alternativeName>
</protein>
<dbReference type="GeneID" id="10668578"/>
<evidence type="ECO:0000256" key="8">
    <source>
        <dbReference type="ARBA" id="ARBA00022842"/>
    </source>
</evidence>
<dbReference type="CDD" id="cd00496">
    <property type="entry name" value="PheRS_alpha_core"/>
    <property type="match status" value="1"/>
</dbReference>
<dbReference type="Gene3D" id="3.30.1370.240">
    <property type="match status" value="1"/>
</dbReference>
<keyword evidence="7 11" id="KW-0067">ATP-binding</keyword>
<comment type="similarity">
    <text evidence="2 11">Belongs to the class-II aminoacyl-tRNA synthetase family. Phe-tRNA synthetase alpha subunit type 2 subfamily.</text>
</comment>
<dbReference type="eggNOG" id="arCOG00410">
    <property type="taxonomic scope" value="Archaea"/>
</dbReference>
<dbReference type="Proteomes" id="UP000009231">
    <property type="component" value="Chromosome"/>
</dbReference>
<feature type="domain" description="Aminoacyl-transfer RNA synthetases class-II family profile" evidence="12">
    <location>
        <begin position="253"/>
        <end position="506"/>
    </location>
</feature>
<dbReference type="GO" id="GO:0005524">
    <property type="term" value="F:ATP binding"/>
    <property type="evidence" value="ECO:0007669"/>
    <property type="project" value="UniProtKB-UniRule"/>
</dbReference>
<proteinExistence type="inferred from homology"/>
<dbReference type="GO" id="GO:0005737">
    <property type="term" value="C:cytoplasm"/>
    <property type="evidence" value="ECO:0007669"/>
    <property type="project" value="UniProtKB-SubCell"/>
</dbReference>
<keyword evidence="3 11" id="KW-0963">Cytoplasm</keyword>
<dbReference type="Gene3D" id="3.30.930.10">
    <property type="entry name" value="Bira Bifunctional Protein, Domain 2"/>
    <property type="match status" value="1"/>
</dbReference>
<keyword evidence="10 11" id="KW-0030">Aminoacyl-tRNA synthetase</keyword>
<dbReference type="PANTHER" id="PTHR11538">
    <property type="entry name" value="PHENYLALANYL-TRNA SYNTHETASE"/>
    <property type="match status" value="1"/>
</dbReference>
<dbReference type="GO" id="GO:0004826">
    <property type="term" value="F:phenylalanine-tRNA ligase activity"/>
    <property type="evidence" value="ECO:0007669"/>
    <property type="project" value="UniProtKB-UniRule"/>
</dbReference>
<dbReference type="GO" id="GO:0000287">
    <property type="term" value="F:magnesium ion binding"/>
    <property type="evidence" value="ECO:0007669"/>
    <property type="project" value="UniProtKB-UniRule"/>
</dbReference>
<dbReference type="HAMAP" id="MF_00282">
    <property type="entry name" value="Phe_tRNA_synth_alpha2"/>
    <property type="match status" value="1"/>
</dbReference>
<keyword evidence="4 11" id="KW-0436">Ligase</keyword>
<dbReference type="SUPFAM" id="SSF55681">
    <property type="entry name" value="Class II aaRS and biotin synthetases"/>
    <property type="match status" value="1"/>
</dbReference>
<dbReference type="PROSITE" id="PS50862">
    <property type="entry name" value="AA_TRNA_LIGASE_II"/>
    <property type="match status" value="1"/>
</dbReference>
<dbReference type="OrthoDB" id="372178at2157"/>
<dbReference type="KEGG" id="mew:MSWAN_1074"/>
<feature type="binding site" evidence="11">
    <location>
        <begin position="392"/>
        <end position="394"/>
    </location>
    <ligand>
        <name>L-phenylalanine</name>
        <dbReference type="ChEBI" id="CHEBI:58095"/>
    </ligand>
</feature>
<evidence type="ECO:0000256" key="6">
    <source>
        <dbReference type="ARBA" id="ARBA00022741"/>
    </source>
</evidence>
<keyword evidence="5 11" id="KW-0479">Metal-binding</keyword>
<keyword evidence="8 11" id="KW-0460">Magnesium</keyword>
<feature type="binding site" evidence="11">
    <location>
        <position position="354"/>
    </location>
    <ligand>
        <name>L-phenylalanine</name>
        <dbReference type="ChEBI" id="CHEBI:58095"/>
    </ligand>
</feature>
<keyword evidence="9 11" id="KW-0648">Protein biosynthesis</keyword>
<keyword evidence="6 11" id="KW-0547">Nucleotide-binding</keyword>
<dbReference type="EC" id="6.1.1.20" evidence="11"/>
<reference evidence="13 14" key="1">
    <citation type="journal article" date="2014" name="Int. J. Syst. Evol. Microbiol.">
        <title>Methanobacterium paludis sp. nov. and a novel strain of Methanobacterium lacus isolated from northern peatlands.</title>
        <authorList>
            <person name="Cadillo-Quiroz H."/>
            <person name="Brauer S.L."/>
            <person name="Goodson N."/>
            <person name="Yavitt J.B."/>
            <person name="Zinder S.H."/>
        </authorList>
    </citation>
    <scope>NUCLEOTIDE SEQUENCE [LARGE SCALE GENOMIC DNA]</scope>
    <source>
        <strain evidence="14">DSM 25820 / JCM 18151 / SWAN1</strain>
    </source>
</reference>
<dbReference type="AlphaFoldDB" id="F6D496"/>
<comment type="subcellular location">
    <subcellularLocation>
        <location evidence="1 11">Cytoplasm</location>
    </subcellularLocation>
</comment>
<gene>
    <name evidence="11" type="primary">pheS</name>
    <name evidence="13" type="ordered locus">MSWAN_1074</name>
</gene>
<dbReference type="InterPro" id="IPR045864">
    <property type="entry name" value="aa-tRNA-synth_II/BPL/LPL"/>
</dbReference>
<dbReference type="EMBL" id="CP002772">
    <property type="protein sequence ID" value="AEG18095.1"/>
    <property type="molecule type" value="Genomic_DNA"/>
</dbReference>
<comment type="subunit">
    <text evidence="11">Tetramer of two alpha and two beta subunits.</text>
</comment>
<evidence type="ECO:0000256" key="10">
    <source>
        <dbReference type="ARBA" id="ARBA00023146"/>
    </source>
</evidence>
<evidence type="ECO:0000313" key="14">
    <source>
        <dbReference type="Proteomes" id="UP000009231"/>
    </source>
</evidence>